<comment type="caution">
    <text evidence="3">The sequence shown here is derived from an EMBL/GenBank/DDBJ whole genome shotgun (WGS) entry which is preliminary data.</text>
</comment>
<dbReference type="PANTHER" id="PTHR36834:SF1">
    <property type="entry name" value="INTEGRAL MEMBRANE PROTEIN"/>
    <property type="match status" value="1"/>
</dbReference>
<feature type="transmembrane region" description="Helical" evidence="1">
    <location>
        <begin position="6"/>
        <end position="29"/>
    </location>
</feature>
<dbReference type="RefSeq" id="WP_098512657.1">
    <property type="nucleotide sequence ID" value="NZ_JBIAKZ010000009.1"/>
</dbReference>
<keyword evidence="1" id="KW-1133">Transmembrane helix</keyword>
<dbReference type="InterPro" id="IPR006976">
    <property type="entry name" value="VanZ-like"/>
</dbReference>
<keyword evidence="1" id="KW-0472">Membrane</keyword>
<dbReference type="Proteomes" id="UP000243542">
    <property type="component" value="Unassembled WGS sequence"/>
</dbReference>
<feature type="transmembrane region" description="Helical" evidence="1">
    <location>
        <begin position="50"/>
        <end position="70"/>
    </location>
</feature>
<dbReference type="PANTHER" id="PTHR36834">
    <property type="entry name" value="MEMBRANE PROTEIN-RELATED"/>
    <property type="match status" value="1"/>
</dbReference>
<evidence type="ECO:0000259" key="2">
    <source>
        <dbReference type="Pfam" id="PF04892"/>
    </source>
</evidence>
<evidence type="ECO:0000313" key="3">
    <source>
        <dbReference type="EMBL" id="PFG48603.1"/>
    </source>
</evidence>
<evidence type="ECO:0000256" key="1">
    <source>
        <dbReference type="SAM" id="Phobius"/>
    </source>
</evidence>
<gene>
    <name evidence="3" type="ORF">ATK36_3703</name>
</gene>
<feature type="transmembrane region" description="Helical" evidence="1">
    <location>
        <begin position="94"/>
        <end position="113"/>
    </location>
</feature>
<name>A0A2A9FCD5_9PSEU</name>
<accession>A0A2A9FCD5</accession>
<dbReference type="EMBL" id="PDJK01000002">
    <property type="protein sequence ID" value="PFG48603.1"/>
    <property type="molecule type" value="Genomic_DNA"/>
</dbReference>
<reference evidence="3 4" key="1">
    <citation type="submission" date="2017-10" db="EMBL/GenBank/DDBJ databases">
        <title>Sequencing the genomes of 1000 actinobacteria strains.</title>
        <authorList>
            <person name="Klenk H.-P."/>
        </authorList>
    </citation>
    <scope>NUCLEOTIDE SEQUENCE [LARGE SCALE GENOMIC DNA]</scope>
    <source>
        <strain evidence="3 4">DSM 46092</strain>
    </source>
</reference>
<sequence length="217" mass="22978">MGALLRAFWGIIPATAIALPYAMLCWPLLTVRRRRRAGVSLARASATAGADVLIVTLAALVLILVTMPVGDSHSSTLDLMPGADLAEAYADGGSLWQVLGNLFLLLPLAALVPLRVPRLRSAGRIALLALVLSVLVEATQFVLHNGRVTSTDDVLLNTLGAVLGAAATRPGWRRLDQPVPAIPEQLRRTVCVAPIQLHSSRPASSARYAGLSHPEQP</sequence>
<dbReference type="Pfam" id="PF04892">
    <property type="entry name" value="VanZ"/>
    <property type="match status" value="1"/>
</dbReference>
<proteinExistence type="predicted"/>
<feature type="transmembrane region" description="Helical" evidence="1">
    <location>
        <begin position="125"/>
        <end position="143"/>
    </location>
</feature>
<keyword evidence="1" id="KW-0812">Transmembrane</keyword>
<keyword evidence="4" id="KW-1185">Reference proteome</keyword>
<dbReference type="InterPro" id="IPR053150">
    <property type="entry name" value="Teicoplanin_resist-assoc"/>
</dbReference>
<dbReference type="AlphaFoldDB" id="A0A2A9FCD5"/>
<evidence type="ECO:0000313" key="4">
    <source>
        <dbReference type="Proteomes" id="UP000243542"/>
    </source>
</evidence>
<feature type="domain" description="VanZ-like" evidence="2">
    <location>
        <begin position="53"/>
        <end position="167"/>
    </location>
</feature>
<protein>
    <submittedName>
        <fullName evidence="3">VanZ like protein</fullName>
    </submittedName>
</protein>
<organism evidence="3 4">
    <name type="scientific">Amycolatopsis sulphurea</name>
    <dbReference type="NCBI Taxonomy" id="76022"/>
    <lineage>
        <taxon>Bacteria</taxon>
        <taxon>Bacillati</taxon>
        <taxon>Actinomycetota</taxon>
        <taxon>Actinomycetes</taxon>
        <taxon>Pseudonocardiales</taxon>
        <taxon>Pseudonocardiaceae</taxon>
        <taxon>Amycolatopsis</taxon>
    </lineage>
</organism>